<dbReference type="AlphaFoldDB" id="A0A5B7JDK0"/>
<sequence>MLFPRLFCFTSQLQPARASLRTYSLVGGFYRHPPHTTWRSGSKKRHLLLKFSKLDLCPL</sequence>
<evidence type="ECO:0000313" key="2">
    <source>
        <dbReference type="Proteomes" id="UP000324222"/>
    </source>
</evidence>
<protein>
    <submittedName>
        <fullName evidence="1">Uncharacterized protein</fullName>
    </submittedName>
</protein>
<keyword evidence="2" id="KW-1185">Reference proteome</keyword>
<organism evidence="1 2">
    <name type="scientific">Portunus trituberculatus</name>
    <name type="common">Swimming crab</name>
    <name type="synonym">Neptunus trituberculatus</name>
    <dbReference type="NCBI Taxonomy" id="210409"/>
    <lineage>
        <taxon>Eukaryota</taxon>
        <taxon>Metazoa</taxon>
        <taxon>Ecdysozoa</taxon>
        <taxon>Arthropoda</taxon>
        <taxon>Crustacea</taxon>
        <taxon>Multicrustacea</taxon>
        <taxon>Malacostraca</taxon>
        <taxon>Eumalacostraca</taxon>
        <taxon>Eucarida</taxon>
        <taxon>Decapoda</taxon>
        <taxon>Pleocyemata</taxon>
        <taxon>Brachyura</taxon>
        <taxon>Eubrachyura</taxon>
        <taxon>Portunoidea</taxon>
        <taxon>Portunidae</taxon>
        <taxon>Portuninae</taxon>
        <taxon>Portunus</taxon>
    </lineage>
</organism>
<reference evidence="1 2" key="1">
    <citation type="submission" date="2019-05" db="EMBL/GenBank/DDBJ databases">
        <title>Another draft genome of Portunus trituberculatus and its Hox gene families provides insights of decapod evolution.</title>
        <authorList>
            <person name="Jeong J.-H."/>
            <person name="Song I."/>
            <person name="Kim S."/>
            <person name="Choi T."/>
            <person name="Kim D."/>
            <person name="Ryu S."/>
            <person name="Kim W."/>
        </authorList>
    </citation>
    <scope>NUCLEOTIDE SEQUENCE [LARGE SCALE GENOMIC DNA]</scope>
    <source>
        <tissue evidence="1">Muscle</tissue>
    </source>
</reference>
<dbReference type="Proteomes" id="UP000324222">
    <property type="component" value="Unassembled WGS sequence"/>
</dbReference>
<accession>A0A5B7JDK0</accession>
<name>A0A5B7JDK0_PORTR</name>
<comment type="caution">
    <text evidence="1">The sequence shown here is derived from an EMBL/GenBank/DDBJ whole genome shotgun (WGS) entry which is preliminary data.</text>
</comment>
<proteinExistence type="predicted"/>
<gene>
    <name evidence="1" type="ORF">E2C01_087250</name>
</gene>
<dbReference type="EMBL" id="VSRR010090338">
    <property type="protein sequence ID" value="MPC92176.1"/>
    <property type="molecule type" value="Genomic_DNA"/>
</dbReference>
<evidence type="ECO:0000313" key="1">
    <source>
        <dbReference type="EMBL" id="MPC92176.1"/>
    </source>
</evidence>